<proteinExistence type="predicted"/>
<dbReference type="Pfam" id="PF01370">
    <property type="entry name" value="Epimerase"/>
    <property type="match status" value="1"/>
</dbReference>
<evidence type="ECO:0000259" key="1">
    <source>
        <dbReference type="Pfam" id="PF01370"/>
    </source>
</evidence>
<dbReference type="InterPro" id="IPR001509">
    <property type="entry name" value="Epimerase_deHydtase"/>
</dbReference>
<sequence>MLKHWLIDLIGHVSGLSETQLRQIEKSLPASKALIDLLNRAQPIIEQAHKLYAEAEPLIDEAMKEWQTVGPAAQILIDVIGHHVNKGSSPAEAAEAVRTALNGSIKSVAQDHWIDQRMSCVTVFGGTGFVGRRIVRYLCESGITVRIASRHPRGIEGDAVKQIAADAHDERSVEAAVAGADGVVNAISLYVEHGSETFHSAHVEAAARIASVARRVGATRLVHLSGIGADAASPSPYIRSRGEGEAAVQAAFPGAVIIRPAVMFASDDGFLTTILRLVRALPAYPIFGDGRTRLQPVYADDVAAAITQVLRQSKKPYPVYELAGPRVYSYEELLRTIARTAGLRTVPMRIPFALWDALASVAEVLPHPPLTRNQVELMRIDTTASDNLPGFRVLGISPRSLEQELEAMLEQSKKVVRRES</sequence>
<evidence type="ECO:0000313" key="3">
    <source>
        <dbReference type="Proteomes" id="UP001156905"/>
    </source>
</evidence>
<organism evidence="2 3">
    <name type="scientific">Bradyrhizobium iriomotense</name>
    <dbReference type="NCBI Taxonomy" id="441950"/>
    <lineage>
        <taxon>Bacteria</taxon>
        <taxon>Pseudomonadati</taxon>
        <taxon>Pseudomonadota</taxon>
        <taxon>Alphaproteobacteria</taxon>
        <taxon>Hyphomicrobiales</taxon>
        <taxon>Nitrobacteraceae</taxon>
        <taxon>Bradyrhizobium</taxon>
    </lineage>
</organism>
<feature type="domain" description="NAD-dependent epimerase/dehydratase" evidence="1">
    <location>
        <begin position="121"/>
        <end position="320"/>
    </location>
</feature>
<dbReference type="PANTHER" id="PTHR12126:SF11">
    <property type="entry name" value="NADH DEHYDROGENASE [UBIQUINONE] 1 ALPHA SUBCOMPLEX SUBUNIT 9, MITOCHONDRIAL"/>
    <property type="match status" value="1"/>
</dbReference>
<dbReference type="PANTHER" id="PTHR12126">
    <property type="entry name" value="NADH-UBIQUINONE OXIDOREDUCTASE 39 KDA SUBUNIT-RELATED"/>
    <property type="match status" value="1"/>
</dbReference>
<reference evidence="3" key="1">
    <citation type="journal article" date="2019" name="Int. J. Syst. Evol. Microbiol.">
        <title>The Global Catalogue of Microorganisms (GCM) 10K type strain sequencing project: providing services to taxonomists for standard genome sequencing and annotation.</title>
        <authorList>
            <consortium name="The Broad Institute Genomics Platform"/>
            <consortium name="The Broad Institute Genome Sequencing Center for Infectious Disease"/>
            <person name="Wu L."/>
            <person name="Ma J."/>
        </authorList>
    </citation>
    <scope>NUCLEOTIDE SEQUENCE [LARGE SCALE GENOMIC DNA]</scope>
    <source>
        <strain evidence="3">NBRC 102520</strain>
    </source>
</reference>
<evidence type="ECO:0000313" key="2">
    <source>
        <dbReference type="EMBL" id="GLR86013.1"/>
    </source>
</evidence>
<keyword evidence="3" id="KW-1185">Reference proteome</keyword>
<dbReference type="InterPro" id="IPR051207">
    <property type="entry name" value="ComplexI_NDUFA9_subunit"/>
</dbReference>
<dbReference type="EMBL" id="BSOW01000008">
    <property type="protein sequence ID" value="GLR86013.1"/>
    <property type="molecule type" value="Genomic_DNA"/>
</dbReference>
<dbReference type="SUPFAM" id="SSF51735">
    <property type="entry name" value="NAD(P)-binding Rossmann-fold domains"/>
    <property type="match status" value="1"/>
</dbReference>
<dbReference type="CDD" id="cd05271">
    <property type="entry name" value="NDUFA9_like_SDR_a"/>
    <property type="match status" value="1"/>
</dbReference>
<protein>
    <recommendedName>
        <fullName evidence="1">NAD-dependent epimerase/dehydratase domain-containing protein</fullName>
    </recommendedName>
</protein>
<name>A0ABQ6AWT2_9BRAD</name>
<dbReference type="Proteomes" id="UP001156905">
    <property type="component" value="Unassembled WGS sequence"/>
</dbReference>
<dbReference type="Gene3D" id="3.40.50.720">
    <property type="entry name" value="NAD(P)-binding Rossmann-like Domain"/>
    <property type="match status" value="1"/>
</dbReference>
<dbReference type="InterPro" id="IPR036291">
    <property type="entry name" value="NAD(P)-bd_dom_sf"/>
</dbReference>
<gene>
    <name evidence="2" type="ORF">GCM10007857_27240</name>
</gene>
<dbReference type="RefSeq" id="WP_284265840.1">
    <property type="nucleotide sequence ID" value="NZ_BSOW01000008.1"/>
</dbReference>
<accession>A0ABQ6AWT2</accession>
<comment type="caution">
    <text evidence="2">The sequence shown here is derived from an EMBL/GenBank/DDBJ whole genome shotgun (WGS) entry which is preliminary data.</text>
</comment>